<comment type="caution">
    <text evidence="1">The sequence shown here is derived from an EMBL/GenBank/DDBJ whole genome shotgun (WGS) entry which is preliminary data.</text>
</comment>
<dbReference type="AlphaFoldDB" id="A0AAN7QU71"/>
<dbReference type="Proteomes" id="UP001345219">
    <property type="component" value="Chromosome 18"/>
</dbReference>
<organism evidence="1 2">
    <name type="scientific">Trapa incisa</name>
    <dbReference type="NCBI Taxonomy" id="236973"/>
    <lineage>
        <taxon>Eukaryota</taxon>
        <taxon>Viridiplantae</taxon>
        <taxon>Streptophyta</taxon>
        <taxon>Embryophyta</taxon>
        <taxon>Tracheophyta</taxon>
        <taxon>Spermatophyta</taxon>
        <taxon>Magnoliopsida</taxon>
        <taxon>eudicotyledons</taxon>
        <taxon>Gunneridae</taxon>
        <taxon>Pentapetalae</taxon>
        <taxon>rosids</taxon>
        <taxon>malvids</taxon>
        <taxon>Myrtales</taxon>
        <taxon>Lythraceae</taxon>
        <taxon>Trapa</taxon>
    </lineage>
</organism>
<proteinExistence type="predicted"/>
<protein>
    <submittedName>
        <fullName evidence="1">Uncharacterized protein</fullName>
    </submittedName>
</protein>
<gene>
    <name evidence="1" type="ORF">SAY87_023871</name>
</gene>
<reference evidence="1 2" key="1">
    <citation type="journal article" date="2023" name="Hortic Res">
        <title>Pangenome of water caltrop reveals structural variations and asymmetric subgenome divergence after allopolyploidization.</title>
        <authorList>
            <person name="Zhang X."/>
            <person name="Chen Y."/>
            <person name="Wang L."/>
            <person name="Yuan Y."/>
            <person name="Fang M."/>
            <person name="Shi L."/>
            <person name="Lu R."/>
            <person name="Comes H.P."/>
            <person name="Ma Y."/>
            <person name="Chen Y."/>
            <person name="Huang G."/>
            <person name="Zhou Y."/>
            <person name="Zheng Z."/>
            <person name="Qiu Y."/>
        </authorList>
    </citation>
    <scope>NUCLEOTIDE SEQUENCE [LARGE SCALE GENOMIC DNA]</scope>
    <source>
        <tissue evidence="1">Roots</tissue>
    </source>
</reference>
<accession>A0AAN7QU71</accession>
<name>A0AAN7QU71_9MYRT</name>
<keyword evidence="2" id="KW-1185">Reference proteome</keyword>
<sequence length="179" mass="19937">MEIALMGNALLEYALIMVLHMKGLSRGVCSKMDWARVRLPNGESKAETMSLEATKEWHNNDCLVAEARAFSTCLSDCRLHKTRITAAAAPEDVLMDSSLLTDHQRNCGNNRWRILCNKNYKSVLKRDLIGDWYTCVMNHSNGFKTYPEGSGKGSSSCSAVDFALMQTLELTLSNPMKAP</sequence>
<evidence type="ECO:0000313" key="2">
    <source>
        <dbReference type="Proteomes" id="UP001345219"/>
    </source>
</evidence>
<evidence type="ECO:0000313" key="1">
    <source>
        <dbReference type="EMBL" id="KAK4775910.1"/>
    </source>
</evidence>
<dbReference type="EMBL" id="JAXIOK010000003">
    <property type="protein sequence ID" value="KAK4775910.1"/>
    <property type="molecule type" value="Genomic_DNA"/>
</dbReference>